<name>A0A0D3K5D9_EMIH1</name>
<reference evidence="2" key="1">
    <citation type="journal article" date="2013" name="Nature">
        <title>Pan genome of the phytoplankton Emiliania underpins its global distribution.</title>
        <authorList>
            <person name="Read B.A."/>
            <person name="Kegel J."/>
            <person name="Klute M.J."/>
            <person name="Kuo A."/>
            <person name="Lefebvre S.C."/>
            <person name="Maumus F."/>
            <person name="Mayer C."/>
            <person name="Miller J."/>
            <person name="Monier A."/>
            <person name="Salamov A."/>
            <person name="Young J."/>
            <person name="Aguilar M."/>
            <person name="Claverie J.M."/>
            <person name="Frickenhaus S."/>
            <person name="Gonzalez K."/>
            <person name="Herman E.K."/>
            <person name="Lin Y.C."/>
            <person name="Napier J."/>
            <person name="Ogata H."/>
            <person name="Sarno A.F."/>
            <person name="Shmutz J."/>
            <person name="Schroeder D."/>
            <person name="de Vargas C."/>
            <person name="Verret F."/>
            <person name="von Dassow P."/>
            <person name="Valentin K."/>
            <person name="Van de Peer Y."/>
            <person name="Wheeler G."/>
            <person name="Dacks J.B."/>
            <person name="Delwiche C.F."/>
            <person name="Dyhrman S.T."/>
            <person name="Glockner G."/>
            <person name="John U."/>
            <person name="Richards T."/>
            <person name="Worden A.Z."/>
            <person name="Zhang X."/>
            <person name="Grigoriev I.V."/>
            <person name="Allen A.E."/>
            <person name="Bidle K."/>
            <person name="Borodovsky M."/>
            <person name="Bowler C."/>
            <person name="Brownlee C."/>
            <person name="Cock J.M."/>
            <person name="Elias M."/>
            <person name="Gladyshev V.N."/>
            <person name="Groth M."/>
            <person name="Guda C."/>
            <person name="Hadaegh A."/>
            <person name="Iglesias-Rodriguez M.D."/>
            <person name="Jenkins J."/>
            <person name="Jones B.M."/>
            <person name="Lawson T."/>
            <person name="Leese F."/>
            <person name="Lindquist E."/>
            <person name="Lobanov A."/>
            <person name="Lomsadze A."/>
            <person name="Malik S.B."/>
            <person name="Marsh M.E."/>
            <person name="Mackinder L."/>
            <person name="Mock T."/>
            <person name="Mueller-Roeber B."/>
            <person name="Pagarete A."/>
            <person name="Parker M."/>
            <person name="Probert I."/>
            <person name="Quesneville H."/>
            <person name="Raines C."/>
            <person name="Rensing S.A."/>
            <person name="Riano-Pachon D.M."/>
            <person name="Richier S."/>
            <person name="Rokitta S."/>
            <person name="Shiraiwa Y."/>
            <person name="Soanes D.M."/>
            <person name="van der Giezen M."/>
            <person name="Wahlund T.M."/>
            <person name="Williams B."/>
            <person name="Wilson W."/>
            <person name="Wolfe G."/>
            <person name="Wurch L.L."/>
        </authorList>
    </citation>
    <scope>NUCLEOTIDE SEQUENCE</scope>
</reference>
<dbReference type="RefSeq" id="XP_005781124.1">
    <property type="nucleotide sequence ID" value="XM_005781067.1"/>
</dbReference>
<evidence type="ECO:0000313" key="2">
    <source>
        <dbReference type="Proteomes" id="UP000013827"/>
    </source>
</evidence>
<accession>A0A0D3K5D9</accession>
<dbReference type="EnsemblProtists" id="EOD30974">
    <property type="protein sequence ID" value="EOD30974"/>
    <property type="gene ID" value="EMIHUDRAFT_352749"/>
</dbReference>
<dbReference type="GeneID" id="17276247"/>
<dbReference type="Gene3D" id="3.50.50.60">
    <property type="entry name" value="FAD/NAD(P)-binding domain"/>
    <property type="match status" value="1"/>
</dbReference>
<dbReference type="KEGG" id="ehx:EMIHUDRAFT_447160"/>
<reference evidence="1" key="2">
    <citation type="submission" date="2024-10" db="UniProtKB">
        <authorList>
            <consortium name="EnsemblProtists"/>
        </authorList>
    </citation>
    <scope>IDENTIFICATION</scope>
</reference>
<proteinExistence type="predicted"/>
<dbReference type="AlphaFoldDB" id="A0A0D3K5D9"/>
<organism evidence="1 2">
    <name type="scientific">Emiliania huxleyi (strain CCMP1516)</name>
    <dbReference type="NCBI Taxonomy" id="280463"/>
    <lineage>
        <taxon>Eukaryota</taxon>
        <taxon>Haptista</taxon>
        <taxon>Haptophyta</taxon>
        <taxon>Prymnesiophyceae</taxon>
        <taxon>Isochrysidales</taxon>
        <taxon>Noelaerhabdaceae</taxon>
        <taxon>Emiliania</taxon>
    </lineage>
</organism>
<dbReference type="EnsemblProtists" id="EOD28695">
    <property type="protein sequence ID" value="EOD28695"/>
    <property type="gene ID" value="EMIHUDRAFT_447160"/>
</dbReference>
<sequence>MCTPTQGVWQPARWLWCVSCEPVCVCVSLVRAVIICPASTHTALVSSPSLTVLHLPFSFLWPGGLKGRCTSRSASGRSVEALRPARVREFASAVRQVAILGRRGVLQAAFTIKELRELTKLAGVSTSIEAPPDAFSAVVLSCLGSSQG</sequence>
<dbReference type="GeneID" id="17274241"/>
<protein>
    <submittedName>
        <fullName evidence="1">Uncharacterized protein</fullName>
    </submittedName>
</protein>
<dbReference type="KEGG" id="ehx:EMIHUDRAFT_352749"/>
<dbReference type="Proteomes" id="UP000013827">
    <property type="component" value="Unassembled WGS sequence"/>
</dbReference>
<dbReference type="InterPro" id="IPR036188">
    <property type="entry name" value="FAD/NAD-bd_sf"/>
</dbReference>
<evidence type="ECO:0000313" key="1">
    <source>
        <dbReference type="EnsemblProtists" id="EOD30974"/>
    </source>
</evidence>
<dbReference type="HOGENOM" id="CLU_1790547_0_0_1"/>
<keyword evidence="2" id="KW-1185">Reference proteome</keyword>
<dbReference type="PaxDb" id="2903-EOD28695"/>
<dbReference type="RefSeq" id="XP_005783403.1">
    <property type="nucleotide sequence ID" value="XM_005783346.1"/>
</dbReference>